<feature type="compositionally biased region" description="Polar residues" evidence="1">
    <location>
        <begin position="201"/>
        <end position="211"/>
    </location>
</feature>
<evidence type="ECO:0000313" key="2">
    <source>
        <dbReference type="EMBL" id="KAJ1949907.1"/>
    </source>
</evidence>
<feature type="region of interest" description="Disordered" evidence="1">
    <location>
        <begin position="122"/>
        <end position="187"/>
    </location>
</feature>
<dbReference type="Proteomes" id="UP001150925">
    <property type="component" value="Unassembled WGS sequence"/>
</dbReference>
<evidence type="ECO:0000256" key="1">
    <source>
        <dbReference type="SAM" id="MobiDB-lite"/>
    </source>
</evidence>
<gene>
    <name evidence="2" type="ORF">IWQ62_006659</name>
</gene>
<name>A0A9W8AI03_9FUNG</name>
<evidence type="ECO:0000313" key="3">
    <source>
        <dbReference type="Proteomes" id="UP001150925"/>
    </source>
</evidence>
<feature type="compositionally biased region" description="Acidic residues" evidence="1">
    <location>
        <begin position="383"/>
        <end position="398"/>
    </location>
</feature>
<dbReference type="EMBL" id="JANBPY010003877">
    <property type="protein sequence ID" value="KAJ1949907.1"/>
    <property type="molecule type" value="Genomic_DNA"/>
</dbReference>
<feature type="region of interest" description="Disordered" evidence="1">
    <location>
        <begin position="11"/>
        <end position="30"/>
    </location>
</feature>
<comment type="caution">
    <text evidence="2">The sequence shown here is derived from an EMBL/GenBank/DDBJ whole genome shotgun (WGS) entry which is preliminary data.</text>
</comment>
<accession>A0A9W8AI03</accession>
<proteinExistence type="predicted"/>
<reference evidence="2" key="1">
    <citation type="submission" date="2022-07" db="EMBL/GenBank/DDBJ databases">
        <title>Phylogenomic reconstructions and comparative analyses of Kickxellomycotina fungi.</title>
        <authorList>
            <person name="Reynolds N.K."/>
            <person name="Stajich J.E."/>
            <person name="Barry K."/>
            <person name="Grigoriev I.V."/>
            <person name="Crous P."/>
            <person name="Smith M.E."/>
        </authorList>
    </citation>
    <scope>NUCLEOTIDE SEQUENCE</scope>
    <source>
        <strain evidence="2">RSA 1196</strain>
    </source>
</reference>
<organism evidence="2 3">
    <name type="scientific">Dispira parvispora</name>
    <dbReference type="NCBI Taxonomy" id="1520584"/>
    <lineage>
        <taxon>Eukaryota</taxon>
        <taxon>Fungi</taxon>
        <taxon>Fungi incertae sedis</taxon>
        <taxon>Zoopagomycota</taxon>
        <taxon>Kickxellomycotina</taxon>
        <taxon>Dimargaritomycetes</taxon>
        <taxon>Dimargaritales</taxon>
        <taxon>Dimargaritaceae</taxon>
        <taxon>Dispira</taxon>
    </lineage>
</organism>
<keyword evidence="3" id="KW-1185">Reference proteome</keyword>
<protein>
    <submittedName>
        <fullName evidence="2">Uncharacterized protein</fullName>
    </submittedName>
</protein>
<feature type="compositionally biased region" description="Polar residues" evidence="1">
    <location>
        <begin position="346"/>
        <end position="367"/>
    </location>
</feature>
<feature type="non-terminal residue" evidence="2">
    <location>
        <position position="398"/>
    </location>
</feature>
<feature type="region of interest" description="Disordered" evidence="1">
    <location>
        <begin position="252"/>
        <end position="290"/>
    </location>
</feature>
<sequence>MDNGTTFFGRLFGGKPPTTVPQPSKTSTADMVIPTPLSPVFENAFSSRSTTKTPNAQRVRYTNADDSAQPWGFQQMPVHKVTLQGNAFSFTKPSGAGMDGAGRPMMEMPSLDTIQPYSLPQRNASLSGQGGPAMPSYPANTSQDTFHRPRGAPSGITVAVPSRSDTSPSHTVYSSSSHCPSPTVGSDNDLRLNYLARTRSNTVLNGASPTQRLDMDHSGTGRVALGESHRSNSNADIKLGRKNTLPLNIVTRRDDMPGEHSASTVRKPEPPPKPSAHRLPMSTDTISLTPSDCHQISRSVLMQRSMNGWSPDSDTEQFPVAKDHPHVNHTPLVDGPGPPGTGAVRNPSQKDIGSQCGNVGNSSVMSTETRRMPTSKPVHQLDESEEDDEESEDEKDVE</sequence>
<feature type="region of interest" description="Disordered" evidence="1">
    <location>
        <begin position="308"/>
        <end position="398"/>
    </location>
</feature>
<feature type="compositionally biased region" description="Low complexity" evidence="1">
    <location>
        <begin position="164"/>
        <end position="186"/>
    </location>
</feature>
<feature type="region of interest" description="Disordered" evidence="1">
    <location>
        <begin position="201"/>
        <end position="240"/>
    </location>
</feature>
<dbReference type="AlphaFoldDB" id="A0A9W8AI03"/>